<evidence type="ECO:0000259" key="2">
    <source>
        <dbReference type="Pfam" id="PF02878"/>
    </source>
</evidence>
<proteinExistence type="inferred from homology"/>
<comment type="similarity">
    <text evidence="1">Belongs to the phosphohexose mutase family.</text>
</comment>
<dbReference type="GO" id="GO:0016868">
    <property type="term" value="F:intramolecular phosphotransferase activity"/>
    <property type="evidence" value="ECO:0007669"/>
    <property type="project" value="InterPro"/>
</dbReference>
<protein>
    <recommendedName>
        <fullName evidence="2">Alpha-D-phosphohexomutase alpha/beta/alpha domain-containing protein</fullName>
    </recommendedName>
</protein>
<dbReference type="Pfam" id="PF02878">
    <property type="entry name" value="PGM_PMM_I"/>
    <property type="match status" value="1"/>
</dbReference>
<evidence type="ECO:0000313" key="4">
    <source>
        <dbReference type="Proteomes" id="UP000537890"/>
    </source>
</evidence>
<evidence type="ECO:0000256" key="1">
    <source>
        <dbReference type="ARBA" id="ARBA00010231"/>
    </source>
</evidence>
<dbReference type="Proteomes" id="UP000537890">
    <property type="component" value="Unassembled WGS sequence"/>
</dbReference>
<accession>A0A7Z0MNN8</accession>
<dbReference type="Gene3D" id="3.40.120.10">
    <property type="entry name" value="Alpha-D-Glucose-1,6-Bisphosphate, subunit A, domain 3"/>
    <property type="match status" value="1"/>
</dbReference>
<dbReference type="GO" id="GO:0005975">
    <property type="term" value="P:carbohydrate metabolic process"/>
    <property type="evidence" value="ECO:0007669"/>
    <property type="project" value="InterPro"/>
</dbReference>
<name>A0A7Z0MNN8_9GAMM</name>
<dbReference type="InterPro" id="IPR016055">
    <property type="entry name" value="A-D-PHexomutase_a/b/a-I/II/III"/>
</dbReference>
<feature type="domain" description="Alpha-D-phosphohexomutase alpha/beta/alpha" evidence="2">
    <location>
        <begin position="2"/>
        <end position="40"/>
    </location>
</feature>
<organism evidence="3 4">
    <name type="scientific">Candidatus Methanofishera endochildressiae</name>
    <dbReference type="NCBI Taxonomy" id="2738884"/>
    <lineage>
        <taxon>Bacteria</taxon>
        <taxon>Pseudomonadati</taxon>
        <taxon>Pseudomonadota</taxon>
        <taxon>Gammaproteobacteria</taxon>
        <taxon>Candidatus Methanofishera</taxon>
    </lineage>
</organism>
<dbReference type="InterPro" id="IPR005844">
    <property type="entry name" value="A-D-PHexomutase_a/b/a-I"/>
</dbReference>
<gene>
    <name evidence="3" type="ORF">H0A75_04035</name>
</gene>
<sequence>MKVLADGILSTGTNILDIGVVPTPILYFVAHHHDCHSGVVNGKPQSGKL</sequence>
<reference evidence="3 4" key="1">
    <citation type="submission" date="2020-05" db="EMBL/GenBank/DDBJ databases">
        <title>Horizontal transmission and recombination maintain forever young bacterial symbiont genomes.</title>
        <authorList>
            <person name="Russell S.L."/>
            <person name="Pepper-Tunick E."/>
            <person name="Svedberg J."/>
            <person name="Byrne A."/>
            <person name="Ruelas Castillo J."/>
            <person name="Vollmers C."/>
            <person name="Beinart R.A."/>
            <person name="Corbett-Detig R."/>
        </authorList>
    </citation>
    <scope>NUCLEOTIDE SEQUENCE [LARGE SCALE GENOMIC DNA]</scope>
    <source>
        <strain evidence="3">4727-3</strain>
    </source>
</reference>
<dbReference type="SUPFAM" id="SSF53738">
    <property type="entry name" value="Phosphoglucomutase, first 3 domains"/>
    <property type="match status" value="1"/>
</dbReference>
<dbReference type="EMBL" id="JACCHS010000055">
    <property type="protein sequence ID" value="NYT46909.1"/>
    <property type="molecule type" value="Genomic_DNA"/>
</dbReference>
<comment type="caution">
    <text evidence="3">The sequence shown here is derived from an EMBL/GenBank/DDBJ whole genome shotgun (WGS) entry which is preliminary data.</text>
</comment>
<dbReference type="AlphaFoldDB" id="A0A7Z0MNN8"/>
<evidence type="ECO:0000313" key="3">
    <source>
        <dbReference type="EMBL" id="NYT46909.1"/>
    </source>
</evidence>